<dbReference type="AlphaFoldDB" id="A0AAW3ZRD1"/>
<dbReference type="Proteomes" id="UP000613768">
    <property type="component" value="Unassembled WGS sequence"/>
</dbReference>
<comment type="caution">
    <text evidence="3">The sequence shown here is derived from an EMBL/GenBank/DDBJ whole genome shotgun (WGS) entry which is preliminary data.</text>
</comment>
<dbReference type="InterPro" id="IPR002035">
    <property type="entry name" value="VWF_A"/>
</dbReference>
<sequence>MSGLAAKLCRLHLNGLQMRGLSTLLLVSLLLSWGSAAADHGSAPYLVSTDGSVEQLPLVMTSVDVAIAGVIADVRVTQVFENRGELPIEAVYVFPGSDRAAIQALQMRIGDRVIRAAIREKAVARAEYEEAQTQGKTASLLEQLDPSIFRMSIANVLPGDRIEVELRYTELLVPTRGVYEFFYPNTVGERFTQAGDKAIRTPTSTDSKVSDFAFNISARLVGALPLGEVGSPSHDVDVEQPSAHEALVTLDDDAQRDAGKRDYRLRFRYAGERIESGLMSFREGDGGYFLLLAEPPQQVDAAIVVPREFIFVIDVSGSMVGKPLEITKDLLGDLVSSLRPTDVFNLLLFSGGSDVFAENRSVAATPENVQRARDFIGASNAGGGTELVSALETAYRLPSSPGFSRSIIIVTDGAISAGGAAFSAIRSRLDQANTFAFGIGPSVESAVIRLLARAGAGEPFIVGELGEGKQVATRLRQYIDRPVLTDIKLEASGVDIFDLEPLQVPDLLAERPVVVVGRFRGSQPGTVSVSGTSGRSEYRQELTLDPGNADPSLHALRQMWGRERIQGLLDEQAGNGWWSGYQRSDAIDHSAEITKLALDYSLLTPYTSFVAIDERIRNDGESVRVEQPAVAKGVGHHVVQSLSLAASAAAPALVSSPASDRTLVAARSFVLRDGVWTDEAFGDQVVLRVRPDSQAWQQLLLLCPELAEYRLLGDSVLIAFGRYAVLLTPRGFSDYPADLLAQAVLPARG</sequence>
<accession>A0AAW3ZRD1</accession>
<feature type="domain" description="VWFA" evidence="1">
    <location>
        <begin position="308"/>
        <end position="487"/>
    </location>
</feature>
<dbReference type="PANTHER" id="PTHR45737">
    <property type="entry name" value="VON WILLEBRAND FACTOR A DOMAIN-CONTAINING PROTEIN 5A"/>
    <property type="match status" value="1"/>
</dbReference>
<protein>
    <submittedName>
        <fullName evidence="3">VWA domain-containing protein</fullName>
    </submittedName>
</protein>
<dbReference type="SUPFAM" id="SSF53300">
    <property type="entry name" value="vWA-like"/>
    <property type="match status" value="1"/>
</dbReference>
<dbReference type="SMART" id="SM00609">
    <property type="entry name" value="VIT"/>
    <property type="match status" value="1"/>
</dbReference>
<evidence type="ECO:0000259" key="2">
    <source>
        <dbReference type="PROSITE" id="PS51468"/>
    </source>
</evidence>
<dbReference type="Pfam" id="PF08487">
    <property type="entry name" value="VIT"/>
    <property type="match status" value="1"/>
</dbReference>
<dbReference type="EMBL" id="JACYTR010000058">
    <property type="protein sequence ID" value="MBD8527627.1"/>
    <property type="molecule type" value="Genomic_DNA"/>
</dbReference>
<dbReference type="RefSeq" id="WP_192031047.1">
    <property type="nucleotide sequence ID" value="NZ_JACYTR010000058.1"/>
</dbReference>
<feature type="domain" description="VIT" evidence="2">
    <location>
        <begin position="42"/>
        <end position="170"/>
    </location>
</feature>
<evidence type="ECO:0000313" key="3">
    <source>
        <dbReference type="EMBL" id="MBD8527627.1"/>
    </source>
</evidence>
<dbReference type="Pfam" id="PF13768">
    <property type="entry name" value="VWA_3"/>
    <property type="match status" value="1"/>
</dbReference>
<evidence type="ECO:0000313" key="4">
    <source>
        <dbReference type="Proteomes" id="UP000613768"/>
    </source>
</evidence>
<dbReference type="Gene3D" id="3.40.50.410">
    <property type="entry name" value="von Willebrand factor, type A domain"/>
    <property type="match status" value="1"/>
</dbReference>
<dbReference type="PROSITE" id="PS50234">
    <property type="entry name" value="VWFA"/>
    <property type="match status" value="1"/>
</dbReference>
<organism evidence="3 4">
    <name type="scientific">Pseudomarimonas arenosa</name>
    <dbReference type="NCBI Taxonomy" id="2774145"/>
    <lineage>
        <taxon>Bacteria</taxon>
        <taxon>Pseudomonadati</taxon>
        <taxon>Pseudomonadota</taxon>
        <taxon>Gammaproteobacteria</taxon>
        <taxon>Lysobacterales</taxon>
        <taxon>Lysobacteraceae</taxon>
        <taxon>Pseudomarimonas</taxon>
    </lineage>
</organism>
<name>A0AAW3ZRD1_9GAMM</name>
<keyword evidence="4" id="KW-1185">Reference proteome</keyword>
<reference evidence="3 4" key="1">
    <citation type="submission" date="2020-09" db="EMBL/GenBank/DDBJ databases">
        <title>Pseudoxanthomonas sp. CAU 1598 isolated from sand of Yaerae Beach.</title>
        <authorList>
            <person name="Kim W."/>
        </authorList>
    </citation>
    <scope>NUCLEOTIDE SEQUENCE [LARGE SCALE GENOMIC DNA]</scope>
    <source>
        <strain evidence="3 4">CAU 1598</strain>
    </source>
</reference>
<proteinExistence type="predicted"/>
<dbReference type="InterPro" id="IPR036465">
    <property type="entry name" value="vWFA_dom_sf"/>
</dbReference>
<evidence type="ECO:0000259" key="1">
    <source>
        <dbReference type="PROSITE" id="PS50234"/>
    </source>
</evidence>
<dbReference type="InterPro" id="IPR013694">
    <property type="entry name" value="VIT"/>
</dbReference>
<gene>
    <name evidence="3" type="ORF">IFO71_17925</name>
</gene>
<dbReference type="SMART" id="SM00327">
    <property type="entry name" value="VWA"/>
    <property type="match status" value="1"/>
</dbReference>
<dbReference type="PROSITE" id="PS51468">
    <property type="entry name" value="VIT"/>
    <property type="match status" value="1"/>
</dbReference>
<dbReference type="PANTHER" id="PTHR45737:SF6">
    <property type="entry name" value="VON WILLEBRAND FACTOR A DOMAIN-CONTAINING PROTEIN 5A"/>
    <property type="match status" value="1"/>
</dbReference>